<dbReference type="Proteomes" id="UP001589813">
    <property type="component" value="Unassembled WGS sequence"/>
</dbReference>
<dbReference type="InterPro" id="IPR037151">
    <property type="entry name" value="AlkB-like_sf"/>
</dbReference>
<organism evidence="2 3">
    <name type="scientific">Rheinheimera tilapiae</name>
    <dbReference type="NCBI Taxonomy" id="875043"/>
    <lineage>
        <taxon>Bacteria</taxon>
        <taxon>Pseudomonadati</taxon>
        <taxon>Pseudomonadota</taxon>
        <taxon>Gammaproteobacteria</taxon>
        <taxon>Chromatiales</taxon>
        <taxon>Chromatiaceae</taxon>
        <taxon>Rheinheimera</taxon>
    </lineage>
</organism>
<keyword evidence="3" id="KW-1185">Reference proteome</keyword>
<dbReference type="InterPro" id="IPR027450">
    <property type="entry name" value="AlkB-like"/>
</dbReference>
<dbReference type="RefSeq" id="WP_377243765.1">
    <property type="nucleotide sequence ID" value="NZ_JBHLXP010000003.1"/>
</dbReference>
<keyword evidence="2" id="KW-0223">Dioxygenase</keyword>
<sequence>MTEAQTSHNESPVIPLQSNLLQRYFLPDAEIWLLPGFLSATESTQLQQQLRELSWQQPQIKLYGRSVAIPRRQIWMGDAHCSYRYSGVTFYPQAWQAGLDGLCQRLTRQTGHPLNAVLLNHYQHGEHHMGWHSDDEPELGDEPVILSLSLGQTRRFDLRHKRLNSQLSIELNDGDLLVMAGACQRHWQHRVPKQTRLDAERFNLTFRYLPQR</sequence>
<comment type="caution">
    <text evidence="2">The sequence shown here is derived from an EMBL/GenBank/DDBJ whole genome shotgun (WGS) entry which is preliminary data.</text>
</comment>
<evidence type="ECO:0000313" key="2">
    <source>
        <dbReference type="EMBL" id="MFC0048888.1"/>
    </source>
</evidence>
<evidence type="ECO:0000259" key="1">
    <source>
        <dbReference type="PROSITE" id="PS51471"/>
    </source>
</evidence>
<dbReference type="SUPFAM" id="SSF51197">
    <property type="entry name" value="Clavaminate synthase-like"/>
    <property type="match status" value="1"/>
</dbReference>
<dbReference type="PANTHER" id="PTHR31573">
    <property type="entry name" value="ALPHA-KETOGLUTARATE-DEPENDENT DIOXYGENASE ALKB HOMOLOG 2"/>
    <property type="match status" value="1"/>
</dbReference>
<dbReference type="Gene3D" id="2.60.120.590">
    <property type="entry name" value="Alpha-ketoglutarate-dependent dioxygenase AlkB-like"/>
    <property type="match status" value="1"/>
</dbReference>
<accession>A0ABV6BDD8</accession>
<dbReference type="InterPro" id="IPR005123">
    <property type="entry name" value="Oxoglu/Fe-dep_dioxygenase_dom"/>
</dbReference>
<dbReference type="InterPro" id="IPR032852">
    <property type="entry name" value="ALKBH2"/>
</dbReference>
<dbReference type="PANTHER" id="PTHR31573:SF1">
    <property type="entry name" value="DNA OXIDATIVE DEMETHYLASE ALKBH2"/>
    <property type="match status" value="1"/>
</dbReference>
<dbReference type="Pfam" id="PF13532">
    <property type="entry name" value="2OG-FeII_Oxy_2"/>
    <property type="match status" value="1"/>
</dbReference>
<protein>
    <submittedName>
        <fullName evidence="2">Alpha-ketoglutarate-dependent dioxygenase AlkB</fullName>
    </submittedName>
</protein>
<feature type="domain" description="Fe2OG dioxygenase" evidence="1">
    <location>
        <begin position="113"/>
        <end position="210"/>
    </location>
</feature>
<proteinExistence type="predicted"/>
<dbReference type="EMBL" id="JBHLXP010000003">
    <property type="protein sequence ID" value="MFC0048888.1"/>
    <property type="molecule type" value="Genomic_DNA"/>
</dbReference>
<keyword evidence="2" id="KW-0560">Oxidoreductase</keyword>
<dbReference type="PROSITE" id="PS51471">
    <property type="entry name" value="FE2OG_OXY"/>
    <property type="match status" value="1"/>
</dbReference>
<name>A0ABV6BDD8_9GAMM</name>
<gene>
    <name evidence="2" type="ORF">ACFFJP_11395</name>
</gene>
<reference evidence="2 3" key="1">
    <citation type="submission" date="2024-09" db="EMBL/GenBank/DDBJ databases">
        <authorList>
            <person name="Sun Q."/>
            <person name="Mori K."/>
        </authorList>
    </citation>
    <scope>NUCLEOTIDE SEQUENCE [LARGE SCALE GENOMIC DNA]</scope>
    <source>
        <strain evidence="2 3">KCTC 23315</strain>
    </source>
</reference>
<dbReference type="GO" id="GO:0051213">
    <property type="term" value="F:dioxygenase activity"/>
    <property type="evidence" value="ECO:0007669"/>
    <property type="project" value="UniProtKB-KW"/>
</dbReference>
<evidence type="ECO:0000313" key="3">
    <source>
        <dbReference type="Proteomes" id="UP001589813"/>
    </source>
</evidence>